<dbReference type="SUPFAM" id="SSF53448">
    <property type="entry name" value="Nucleotide-diphospho-sugar transferases"/>
    <property type="match status" value="1"/>
</dbReference>
<protein>
    <submittedName>
        <fullName evidence="4">Glycosyltransferase</fullName>
    </submittedName>
</protein>
<evidence type="ECO:0000259" key="3">
    <source>
        <dbReference type="Pfam" id="PF02709"/>
    </source>
</evidence>
<keyword evidence="5" id="KW-1185">Reference proteome</keyword>
<dbReference type="Proteomes" id="UP000471501">
    <property type="component" value="Unassembled WGS sequence"/>
</dbReference>
<proteinExistence type="predicted"/>
<evidence type="ECO:0000313" key="5">
    <source>
        <dbReference type="Proteomes" id="UP000471501"/>
    </source>
</evidence>
<dbReference type="InterPro" id="IPR050834">
    <property type="entry name" value="Glycosyltransf_2"/>
</dbReference>
<dbReference type="RefSeq" id="WP_160374763.1">
    <property type="nucleotide sequence ID" value="NZ_WSTB01000005.1"/>
</dbReference>
<dbReference type="PANTHER" id="PTHR43685:SF3">
    <property type="entry name" value="SLR2126 PROTEIN"/>
    <property type="match status" value="1"/>
</dbReference>
<dbReference type="InterPro" id="IPR029044">
    <property type="entry name" value="Nucleotide-diphossugar_trans"/>
</dbReference>
<dbReference type="Pfam" id="PF02709">
    <property type="entry name" value="Glyco_transf_7C"/>
    <property type="match status" value="1"/>
</dbReference>
<evidence type="ECO:0000313" key="4">
    <source>
        <dbReference type="EMBL" id="MWB94790.1"/>
    </source>
</evidence>
<sequence length="264" mass="30790">MSNPNCTLVTPTYNWPEALELLLLSTLNQTVLPNEIIIADDGSREDTKKLIDKFKNIFPIPLTHIWHEDIKNRKPRIMNKAIAAAKYDYIVEIDGDIILNKHFIEDHLAFAKKGHYLFGSRVNIQENLLPKLFSKKIINFNLFSKGIKKRGRTIRFPFLMNFVKSVDKRSRKLRGCNMSFWKEDFIKINGFNESLVGWGIDDSEMIQRLHNIGVKGKRLKYSGIAYHIYHKEQSKNHLDINNEIEAQTIKNKLTYIEKGVDQFL</sequence>
<feature type="domain" description="Glycosyltransferase 2-like" evidence="2">
    <location>
        <begin position="8"/>
        <end position="143"/>
    </location>
</feature>
<name>A0A6I4NK67_9FLAO</name>
<dbReference type="CDD" id="cd06420">
    <property type="entry name" value="GT2_Chondriotin_Pol_N"/>
    <property type="match status" value="1"/>
</dbReference>
<evidence type="ECO:0000259" key="2">
    <source>
        <dbReference type="Pfam" id="PF00535"/>
    </source>
</evidence>
<organism evidence="4 5">
    <name type="scientific">Flavobacterium hydrocarbonoxydans</name>
    <dbReference type="NCBI Taxonomy" id="2683249"/>
    <lineage>
        <taxon>Bacteria</taxon>
        <taxon>Pseudomonadati</taxon>
        <taxon>Bacteroidota</taxon>
        <taxon>Flavobacteriia</taxon>
        <taxon>Flavobacteriales</taxon>
        <taxon>Flavobacteriaceae</taxon>
        <taxon>Flavobacterium</taxon>
    </lineage>
</organism>
<evidence type="ECO:0000256" key="1">
    <source>
        <dbReference type="ARBA" id="ARBA00022679"/>
    </source>
</evidence>
<dbReference type="GO" id="GO:0016740">
    <property type="term" value="F:transferase activity"/>
    <property type="evidence" value="ECO:0007669"/>
    <property type="project" value="UniProtKB-KW"/>
</dbReference>
<dbReference type="EMBL" id="WSTB01000005">
    <property type="protein sequence ID" value="MWB94790.1"/>
    <property type="molecule type" value="Genomic_DNA"/>
</dbReference>
<accession>A0A6I4NK67</accession>
<dbReference type="PANTHER" id="PTHR43685">
    <property type="entry name" value="GLYCOSYLTRANSFERASE"/>
    <property type="match status" value="1"/>
</dbReference>
<dbReference type="InterPro" id="IPR027791">
    <property type="entry name" value="Galactosyl_T_C"/>
</dbReference>
<dbReference type="Pfam" id="PF00535">
    <property type="entry name" value="Glycos_transf_2"/>
    <property type="match status" value="1"/>
</dbReference>
<comment type="caution">
    <text evidence="4">The sequence shown here is derived from an EMBL/GenBank/DDBJ whole genome shotgun (WGS) entry which is preliminary data.</text>
</comment>
<keyword evidence="1 4" id="KW-0808">Transferase</keyword>
<reference evidence="4 5" key="1">
    <citation type="submission" date="2019-12" db="EMBL/GenBank/DDBJ databases">
        <authorList>
            <person name="Kim Y.S."/>
        </authorList>
    </citation>
    <scope>NUCLEOTIDE SEQUENCE [LARGE SCALE GENOMIC DNA]</scope>
    <source>
        <strain evidence="4 5">GA093</strain>
    </source>
</reference>
<dbReference type="Gene3D" id="3.90.550.10">
    <property type="entry name" value="Spore Coat Polysaccharide Biosynthesis Protein SpsA, Chain A"/>
    <property type="match status" value="1"/>
</dbReference>
<dbReference type="AlphaFoldDB" id="A0A6I4NK67"/>
<feature type="domain" description="Galactosyltransferase C-terminal" evidence="3">
    <location>
        <begin position="167"/>
        <end position="231"/>
    </location>
</feature>
<dbReference type="InterPro" id="IPR001173">
    <property type="entry name" value="Glyco_trans_2-like"/>
</dbReference>
<gene>
    <name evidence="4" type="ORF">GON26_10470</name>
</gene>